<dbReference type="AlphaFoldDB" id="X0SGL3"/>
<evidence type="ECO:0000256" key="1">
    <source>
        <dbReference type="ARBA" id="ARBA00006056"/>
    </source>
</evidence>
<evidence type="ECO:0008006" key="4">
    <source>
        <dbReference type="Google" id="ProtNLM"/>
    </source>
</evidence>
<keyword evidence="2" id="KW-0560">Oxidoreductase</keyword>
<dbReference type="PANTHER" id="PTHR11091">
    <property type="entry name" value="OXIDOREDUCTASE-RELATED"/>
    <property type="match status" value="1"/>
</dbReference>
<accession>X0SGL3</accession>
<feature type="non-terminal residue" evidence="3">
    <location>
        <position position="1"/>
    </location>
</feature>
<gene>
    <name evidence="3" type="ORF">S01H1_01441</name>
</gene>
<dbReference type="InterPro" id="IPR036111">
    <property type="entry name" value="Mal/L-sulfo/L-lacto_DH-like_sf"/>
</dbReference>
<reference evidence="3" key="1">
    <citation type="journal article" date="2014" name="Front. Microbiol.">
        <title>High frequency of phylogenetically diverse reductive dehalogenase-homologous genes in deep subseafloor sedimentary metagenomes.</title>
        <authorList>
            <person name="Kawai M."/>
            <person name="Futagami T."/>
            <person name="Toyoda A."/>
            <person name="Takaki Y."/>
            <person name="Nishi S."/>
            <person name="Hori S."/>
            <person name="Arai W."/>
            <person name="Tsubouchi T."/>
            <person name="Morono Y."/>
            <person name="Uchiyama I."/>
            <person name="Ito T."/>
            <person name="Fujiyama A."/>
            <person name="Inagaki F."/>
            <person name="Takami H."/>
        </authorList>
    </citation>
    <scope>NUCLEOTIDE SEQUENCE</scope>
    <source>
        <strain evidence="3">Expedition CK06-06</strain>
    </source>
</reference>
<dbReference type="InterPro" id="IPR003767">
    <property type="entry name" value="Malate/L-lactate_DH-like"/>
</dbReference>
<proteinExistence type="inferred from homology"/>
<dbReference type="PANTHER" id="PTHR11091:SF0">
    <property type="entry name" value="MALATE DEHYDROGENASE"/>
    <property type="match status" value="1"/>
</dbReference>
<evidence type="ECO:0000313" key="3">
    <source>
        <dbReference type="EMBL" id="GAF80178.1"/>
    </source>
</evidence>
<dbReference type="SUPFAM" id="SSF89733">
    <property type="entry name" value="L-sulfolactate dehydrogenase-like"/>
    <property type="match status" value="1"/>
</dbReference>
<comment type="similarity">
    <text evidence="1">Belongs to the LDH2/MDH2 oxidoreductase family.</text>
</comment>
<protein>
    <recommendedName>
        <fullName evidence="4">Malate dehydrogenase</fullName>
    </recommendedName>
</protein>
<organism evidence="3">
    <name type="scientific">marine sediment metagenome</name>
    <dbReference type="NCBI Taxonomy" id="412755"/>
    <lineage>
        <taxon>unclassified sequences</taxon>
        <taxon>metagenomes</taxon>
        <taxon>ecological metagenomes</taxon>
    </lineage>
</organism>
<comment type="caution">
    <text evidence="3">The sequence shown here is derived from an EMBL/GenBank/DDBJ whole genome shotgun (WGS) entry which is preliminary data.</text>
</comment>
<sequence>EEEAQIILDMLMYAQMRGNDQGIVKLIGEGIPKNKKAQTPTIEKETPTTAIINANFSMEAIAMEQAVNMVIEKAKAMGIAIVGTHTGDGSSGAMGYWSRKVADAGLVGIAMSSYPFGMVPPYGSYEPLFCTNPIAWAVPTDNEPIVLDMSSSGISYFGLVEAKTQGVQVAEGLGYDKEGNETTNPAEIMEGAIRPFDKGYKGAGLALMVQIIGGALVGGDFLNESKNDGNVVIAINPEAMIGMQKFIEETTKMTEAIKQAKKLEGVEEVMVPGERGDKIRSKILDSDEIEVEDNLLNSLKSFVESN</sequence>
<dbReference type="Pfam" id="PF02615">
    <property type="entry name" value="Ldh_2"/>
    <property type="match status" value="1"/>
</dbReference>
<dbReference type="GO" id="GO:0016491">
    <property type="term" value="F:oxidoreductase activity"/>
    <property type="evidence" value="ECO:0007669"/>
    <property type="project" value="UniProtKB-KW"/>
</dbReference>
<dbReference type="EMBL" id="BARS01000624">
    <property type="protein sequence ID" value="GAF80178.1"/>
    <property type="molecule type" value="Genomic_DNA"/>
</dbReference>
<dbReference type="InterPro" id="IPR043143">
    <property type="entry name" value="Mal/L-sulf/L-lact_DH-like_NADP"/>
</dbReference>
<dbReference type="Gene3D" id="3.30.1370.60">
    <property type="entry name" value="Hypothetical oxidoreductase yiak, domain 2"/>
    <property type="match status" value="1"/>
</dbReference>
<dbReference type="InterPro" id="IPR043144">
    <property type="entry name" value="Mal/L-sulf/L-lact_DH-like_ah"/>
</dbReference>
<evidence type="ECO:0000256" key="2">
    <source>
        <dbReference type="ARBA" id="ARBA00023002"/>
    </source>
</evidence>
<name>X0SGL3_9ZZZZ</name>
<dbReference type="Gene3D" id="1.10.1530.10">
    <property type="match status" value="1"/>
</dbReference>